<dbReference type="AlphaFoldDB" id="A0A0S7BPZ3"/>
<dbReference type="PANTHER" id="PTHR33446:SF2">
    <property type="entry name" value="PROTEIN TONB"/>
    <property type="match status" value="1"/>
</dbReference>
<evidence type="ECO:0000259" key="10">
    <source>
        <dbReference type="PROSITE" id="PS52015"/>
    </source>
</evidence>
<evidence type="ECO:0000256" key="2">
    <source>
        <dbReference type="ARBA" id="ARBA00006555"/>
    </source>
</evidence>
<keyword evidence="8" id="KW-1133">Transmembrane helix</keyword>
<evidence type="ECO:0000313" key="12">
    <source>
        <dbReference type="Proteomes" id="UP000053091"/>
    </source>
</evidence>
<evidence type="ECO:0000256" key="9">
    <source>
        <dbReference type="ARBA" id="ARBA00023136"/>
    </source>
</evidence>
<keyword evidence="6" id="KW-0812">Transmembrane</keyword>
<dbReference type="NCBIfam" id="TIGR01352">
    <property type="entry name" value="tonB_Cterm"/>
    <property type="match status" value="1"/>
</dbReference>
<keyword evidence="7" id="KW-0653">Protein transport</keyword>
<evidence type="ECO:0000313" key="11">
    <source>
        <dbReference type="EMBL" id="GAP42789.1"/>
    </source>
</evidence>
<dbReference type="OrthoDB" id="9814002at2"/>
<dbReference type="RefSeq" id="WP_062039150.1">
    <property type="nucleotide sequence ID" value="NZ_DF968182.1"/>
</dbReference>
<sequence length="267" mass="30063">MKWTWFLILCLFPCFIAVPQEYIHIQPVGGKGQLRHFIDQELVYPETCLASGTEGKVMIAFKASEKGQIKLIRFHQKLSPACDREAMRIFRMIEWHPATNLGIPVADSGMFEMEFNIKKYKRLCKSRGYSGHFYPFEPTDTSGIVYNYRNLETAPHPIFTNDKINLAAFIAANLRYPDAAIKQNLSGVVKVGFIVEPHGRPSNIQILNSLGAGCNEEAIRIVRLIKWMPGTVNHLAVRTRMSISINFSLEPGSDGNTVPNIRSSYGG</sequence>
<organism evidence="11">
    <name type="scientific">Lentimicrobium saccharophilum</name>
    <dbReference type="NCBI Taxonomy" id="1678841"/>
    <lineage>
        <taxon>Bacteria</taxon>
        <taxon>Pseudomonadati</taxon>
        <taxon>Bacteroidota</taxon>
        <taxon>Bacteroidia</taxon>
        <taxon>Bacteroidales</taxon>
        <taxon>Lentimicrobiaceae</taxon>
        <taxon>Lentimicrobium</taxon>
    </lineage>
</organism>
<evidence type="ECO:0000256" key="3">
    <source>
        <dbReference type="ARBA" id="ARBA00022448"/>
    </source>
</evidence>
<comment type="subcellular location">
    <subcellularLocation>
        <location evidence="1">Cell inner membrane</location>
        <topology evidence="1">Single-pass membrane protein</topology>
        <orientation evidence="1">Periplasmic side</orientation>
    </subcellularLocation>
</comment>
<reference evidence="11" key="1">
    <citation type="journal article" date="2015" name="Genome Announc.">
        <title>Draft Genome Sequence of Bacteroidales Strain TBC1, a Novel Isolate from a Methanogenic Wastewater Treatment System.</title>
        <authorList>
            <person name="Tourlousse D.M."/>
            <person name="Matsuura N."/>
            <person name="Sun L."/>
            <person name="Toyonaga M."/>
            <person name="Kuroda K."/>
            <person name="Ohashi A."/>
            <person name="Cruz R."/>
            <person name="Yamaguchi T."/>
            <person name="Sekiguchi Y."/>
        </authorList>
    </citation>
    <scope>NUCLEOTIDE SEQUENCE [LARGE SCALE GENOMIC DNA]</scope>
    <source>
        <strain evidence="11">TBC1</strain>
    </source>
</reference>
<dbReference type="InterPro" id="IPR037682">
    <property type="entry name" value="TonB_C"/>
</dbReference>
<dbReference type="GO" id="GO:0055085">
    <property type="term" value="P:transmembrane transport"/>
    <property type="evidence" value="ECO:0007669"/>
    <property type="project" value="InterPro"/>
</dbReference>
<gene>
    <name evidence="11" type="ORF">TBC1_11928</name>
</gene>
<keyword evidence="9" id="KW-0472">Membrane</keyword>
<keyword evidence="3" id="KW-0813">Transport</keyword>
<dbReference type="STRING" id="1678841.TBC1_11928"/>
<dbReference type="EMBL" id="DF968182">
    <property type="protein sequence ID" value="GAP42789.1"/>
    <property type="molecule type" value="Genomic_DNA"/>
</dbReference>
<proteinExistence type="inferred from homology"/>
<name>A0A0S7BPZ3_9BACT</name>
<dbReference type="GO" id="GO:0015031">
    <property type="term" value="P:protein transport"/>
    <property type="evidence" value="ECO:0007669"/>
    <property type="project" value="UniProtKB-KW"/>
</dbReference>
<keyword evidence="5" id="KW-0997">Cell inner membrane</keyword>
<dbReference type="Pfam" id="PF03544">
    <property type="entry name" value="TonB_C"/>
    <property type="match status" value="2"/>
</dbReference>
<dbReference type="GO" id="GO:0031992">
    <property type="term" value="F:energy transducer activity"/>
    <property type="evidence" value="ECO:0007669"/>
    <property type="project" value="TreeGrafter"/>
</dbReference>
<dbReference type="Proteomes" id="UP000053091">
    <property type="component" value="Unassembled WGS sequence"/>
</dbReference>
<feature type="domain" description="TonB C-terminal" evidence="10">
    <location>
        <begin position="161"/>
        <end position="256"/>
    </location>
</feature>
<evidence type="ECO:0000256" key="8">
    <source>
        <dbReference type="ARBA" id="ARBA00022989"/>
    </source>
</evidence>
<protein>
    <submittedName>
        <fullName evidence="11">Protein containing TonB family C-terminal domain</fullName>
    </submittedName>
</protein>
<dbReference type="PROSITE" id="PS52015">
    <property type="entry name" value="TONB_CTD"/>
    <property type="match status" value="1"/>
</dbReference>
<keyword evidence="4" id="KW-1003">Cell membrane</keyword>
<comment type="similarity">
    <text evidence="2">Belongs to the TonB family.</text>
</comment>
<dbReference type="InterPro" id="IPR006260">
    <property type="entry name" value="TonB/TolA_C"/>
</dbReference>
<dbReference type="Gene3D" id="3.30.1150.10">
    <property type="match status" value="2"/>
</dbReference>
<evidence type="ECO:0000256" key="1">
    <source>
        <dbReference type="ARBA" id="ARBA00004383"/>
    </source>
</evidence>
<evidence type="ECO:0000256" key="4">
    <source>
        <dbReference type="ARBA" id="ARBA00022475"/>
    </source>
</evidence>
<dbReference type="SUPFAM" id="SSF74653">
    <property type="entry name" value="TolA/TonB C-terminal domain"/>
    <property type="match status" value="2"/>
</dbReference>
<dbReference type="InterPro" id="IPR051045">
    <property type="entry name" value="TonB-dependent_transducer"/>
</dbReference>
<evidence type="ECO:0000256" key="7">
    <source>
        <dbReference type="ARBA" id="ARBA00022927"/>
    </source>
</evidence>
<keyword evidence="12" id="KW-1185">Reference proteome</keyword>
<accession>A0A0S7BPZ3</accession>
<evidence type="ECO:0000256" key="6">
    <source>
        <dbReference type="ARBA" id="ARBA00022692"/>
    </source>
</evidence>
<dbReference type="GO" id="GO:0098797">
    <property type="term" value="C:plasma membrane protein complex"/>
    <property type="evidence" value="ECO:0007669"/>
    <property type="project" value="TreeGrafter"/>
</dbReference>
<evidence type="ECO:0000256" key="5">
    <source>
        <dbReference type="ARBA" id="ARBA00022519"/>
    </source>
</evidence>
<dbReference type="PANTHER" id="PTHR33446">
    <property type="entry name" value="PROTEIN TONB-RELATED"/>
    <property type="match status" value="1"/>
</dbReference>